<dbReference type="Proteomes" id="UP000179797">
    <property type="component" value="Unassembled WGS sequence"/>
</dbReference>
<dbReference type="PANTHER" id="PTHR42923">
    <property type="entry name" value="PROTOPORPHYRINOGEN OXIDASE"/>
    <property type="match status" value="1"/>
</dbReference>
<accession>A0A1S1YYP0</accession>
<dbReference type="Gene3D" id="3.90.660.20">
    <property type="entry name" value="Protoporphyrinogen oxidase, mitochondrial, domain 2"/>
    <property type="match status" value="1"/>
</dbReference>
<comment type="caution">
    <text evidence="2">The sequence shown here is derived from an EMBL/GenBank/DDBJ whole genome shotgun (WGS) entry which is preliminary data.</text>
</comment>
<gene>
    <name evidence="2" type="ORF">NH26_07020</name>
</gene>
<dbReference type="OrthoDB" id="127573at2"/>
<evidence type="ECO:0000259" key="1">
    <source>
        <dbReference type="Pfam" id="PF01593"/>
    </source>
</evidence>
<feature type="domain" description="Amine oxidase" evidence="1">
    <location>
        <begin position="69"/>
        <end position="405"/>
    </location>
</feature>
<reference evidence="2 3" key="1">
    <citation type="journal article" date="2012" name="Int. J. Syst. Evol. Microbiol.">
        <title>Flammeovirga pacifica sp. nov., isolated from deep-sea sediment.</title>
        <authorList>
            <person name="Xu H."/>
            <person name="Fu Y."/>
            <person name="Yang N."/>
            <person name="Ding Z."/>
            <person name="Lai Q."/>
            <person name="Zeng R."/>
        </authorList>
    </citation>
    <scope>NUCLEOTIDE SEQUENCE [LARGE SCALE GENOMIC DNA]</scope>
    <source>
        <strain evidence="3">DSM 24597 / LMG 26175 / WPAGA1</strain>
    </source>
</reference>
<dbReference type="InterPro" id="IPR050464">
    <property type="entry name" value="Zeta_carotene_desat/Oxidored"/>
</dbReference>
<dbReference type="GO" id="GO:0016491">
    <property type="term" value="F:oxidoreductase activity"/>
    <property type="evidence" value="ECO:0007669"/>
    <property type="project" value="InterPro"/>
</dbReference>
<dbReference type="Gene3D" id="3.50.50.60">
    <property type="entry name" value="FAD/NAD(P)-binding domain"/>
    <property type="match status" value="2"/>
</dbReference>
<name>A0A1S1YYP0_FLAPC</name>
<evidence type="ECO:0000313" key="2">
    <source>
        <dbReference type="EMBL" id="OHX66118.1"/>
    </source>
</evidence>
<keyword evidence="3" id="KW-1185">Reference proteome</keyword>
<proteinExistence type="predicted"/>
<organism evidence="2 3">
    <name type="scientific">Flammeovirga pacifica</name>
    <dbReference type="NCBI Taxonomy" id="915059"/>
    <lineage>
        <taxon>Bacteria</taxon>
        <taxon>Pseudomonadati</taxon>
        <taxon>Bacteroidota</taxon>
        <taxon>Cytophagia</taxon>
        <taxon>Cytophagales</taxon>
        <taxon>Flammeovirgaceae</taxon>
        <taxon>Flammeovirga</taxon>
    </lineage>
</organism>
<dbReference type="STRING" id="915059.NH26_07020"/>
<dbReference type="Pfam" id="PF01593">
    <property type="entry name" value="Amino_oxidase"/>
    <property type="match status" value="1"/>
</dbReference>
<dbReference type="InterPro" id="IPR002937">
    <property type="entry name" value="Amino_oxidase"/>
</dbReference>
<protein>
    <recommendedName>
        <fullName evidence="1">Amine oxidase domain-containing protein</fullName>
    </recommendedName>
</protein>
<dbReference type="RefSeq" id="WP_044218588.1">
    <property type="nucleotide sequence ID" value="NZ_JRYR02000001.1"/>
</dbReference>
<sequence>MHRRRFLQLSSSALLYFLNGCTVTNEDQLPFDINVRSDMKRGHMYFQKEDIKEKEQLIYTDTLIIGGGIAGLSAAVALEEKDYHIVELSDRWGGTSSAEKYHQNYFAQGAHYDLSYPQKFGTEVLNFLQNQNIIYKKGEVYHFKDTEFVIPKRDLMLCKYDREYYNNILFNEEEASQFYQLLHQFDDKITLPSRLNDKSLQYLNDITFKEWLLEHNLKFSEIFWEGINYHMLDDYGTTIDEVSAIAGISYYCNRPHEDEWADVFSPPQGNAYFVDKLEEKLPDHKKHLNHLCQNINYVPSEENFLIEMIDFDSQKKQRFKAKNIIYAAPKHTLKYTFREALQSTSNTMETSGWVVVNFVFKKDVDFFGGLWQNENLEQFDGEFLGFVDNITQKKQEQRVLTAYYCFAHQQKEKLISIQKTPNLLVRYTLEKIATFLDLKTTDITPKIEQSFIHLMGHAMPKIGVGYLGNDLNINRKFKNFVFAGVDNGRLPFLIEAIDSGIMAVSELKL</sequence>
<dbReference type="AlphaFoldDB" id="A0A1S1YYP0"/>
<dbReference type="SUPFAM" id="SSF51905">
    <property type="entry name" value="FAD/NAD(P)-binding domain"/>
    <property type="match status" value="1"/>
</dbReference>
<evidence type="ECO:0000313" key="3">
    <source>
        <dbReference type="Proteomes" id="UP000179797"/>
    </source>
</evidence>
<dbReference type="EMBL" id="JRYR02000001">
    <property type="protein sequence ID" value="OHX66118.1"/>
    <property type="molecule type" value="Genomic_DNA"/>
</dbReference>
<dbReference type="InterPro" id="IPR036188">
    <property type="entry name" value="FAD/NAD-bd_sf"/>
</dbReference>